<dbReference type="Pfam" id="PF00903">
    <property type="entry name" value="Glyoxalase"/>
    <property type="match status" value="1"/>
</dbReference>
<dbReference type="Gene3D" id="3.10.180.10">
    <property type="entry name" value="2,3-Dihydroxybiphenyl 1,2-Dioxygenase, domain 1"/>
    <property type="match status" value="1"/>
</dbReference>
<reference evidence="3" key="1">
    <citation type="submission" date="2017-02" db="EMBL/GenBank/DDBJ databases">
        <authorList>
            <person name="Varghese N."/>
            <person name="Submissions S."/>
        </authorList>
    </citation>
    <scope>NUCLEOTIDE SEQUENCE [LARGE SCALE GENOMIC DNA]</scope>
    <source>
        <strain evidence="3">DSM 22224</strain>
    </source>
</reference>
<dbReference type="SUPFAM" id="SSF54593">
    <property type="entry name" value="Glyoxalase/Bleomycin resistance protein/Dihydroxybiphenyl dioxygenase"/>
    <property type="match status" value="1"/>
</dbReference>
<dbReference type="RefSeq" id="WP_200817093.1">
    <property type="nucleotide sequence ID" value="NZ_FUWZ01000004.1"/>
</dbReference>
<dbReference type="InterPro" id="IPR029068">
    <property type="entry name" value="Glyas_Bleomycin-R_OHBP_Dase"/>
</dbReference>
<dbReference type="EMBL" id="FUWZ01000004">
    <property type="protein sequence ID" value="SKA36456.1"/>
    <property type="molecule type" value="Genomic_DNA"/>
</dbReference>
<keyword evidence="3" id="KW-1185">Reference proteome</keyword>
<evidence type="ECO:0000313" key="3">
    <source>
        <dbReference type="Proteomes" id="UP000190367"/>
    </source>
</evidence>
<dbReference type="AlphaFoldDB" id="A0A1T4T7P3"/>
<feature type="domain" description="Glyoxalase/fosfomycin resistance/dioxygenase" evidence="1">
    <location>
        <begin position="14"/>
        <end position="113"/>
    </location>
</feature>
<gene>
    <name evidence="2" type="ORF">SAMN04488128_104115</name>
</gene>
<sequence>MINLQLLVIKTHQPEVLAAFYTLLGIEFEYHQHGKGPFHYASKNGLPVMEIYPLPANVPTADNTTRLGFGVTQLDELIRRLQQQQTPIFAIPGQSEWGYRAIVQDPDGRKVELTEMPT</sequence>
<organism evidence="2 3">
    <name type="scientific">Chitinophaga eiseniae</name>
    <dbReference type="NCBI Taxonomy" id="634771"/>
    <lineage>
        <taxon>Bacteria</taxon>
        <taxon>Pseudomonadati</taxon>
        <taxon>Bacteroidota</taxon>
        <taxon>Chitinophagia</taxon>
        <taxon>Chitinophagales</taxon>
        <taxon>Chitinophagaceae</taxon>
        <taxon>Chitinophaga</taxon>
    </lineage>
</organism>
<dbReference type="Proteomes" id="UP000190367">
    <property type="component" value="Unassembled WGS sequence"/>
</dbReference>
<evidence type="ECO:0000313" key="2">
    <source>
        <dbReference type="EMBL" id="SKA36456.1"/>
    </source>
</evidence>
<accession>A0A1T4T7P3</accession>
<protein>
    <recommendedName>
        <fullName evidence="1">Glyoxalase/fosfomycin resistance/dioxygenase domain-containing protein</fullName>
    </recommendedName>
</protein>
<dbReference type="CDD" id="cd06587">
    <property type="entry name" value="VOC"/>
    <property type="match status" value="1"/>
</dbReference>
<name>A0A1T4T7P3_9BACT</name>
<proteinExistence type="predicted"/>
<evidence type="ECO:0000259" key="1">
    <source>
        <dbReference type="Pfam" id="PF00903"/>
    </source>
</evidence>
<dbReference type="InterPro" id="IPR004360">
    <property type="entry name" value="Glyas_Fos-R_dOase_dom"/>
</dbReference>
<dbReference type="STRING" id="634771.SAMN04488128_104115"/>